<evidence type="ECO:0000259" key="4">
    <source>
        <dbReference type="PROSITE" id="PS50075"/>
    </source>
</evidence>
<gene>
    <name evidence="5" type="ORF">F4553_006147</name>
</gene>
<reference evidence="5 6" key="1">
    <citation type="submission" date="2020-08" db="EMBL/GenBank/DDBJ databases">
        <title>Sequencing the genomes of 1000 actinobacteria strains.</title>
        <authorList>
            <person name="Klenk H.-P."/>
        </authorList>
    </citation>
    <scope>NUCLEOTIDE SEQUENCE [LARGE SCALE GENOMIC DNA]</scope>
    <source>
        <strain evidence="5 6">DSM 45362</strain>
    </source>
</reference>
<keyword evidence="3" id="KW-0597">Phosphoprotein</keyword>
<dbReference type="GO" id="GO:0044550">
    <property type="term" value="P:secondary metabolite biosynthetic process"/>
    <property type="evidence" value="ECO:0007669"/>
    <property type="project" value="TreeGrafter"/>
</dbReference>
<evidence type="ECO:0000256" key="3">
    <source>
        <dbReference type="ARBA" id="ARBA00022553"/>
    </source>
</evidence>
<accession>A0A841C0N6</accession>
<organism evidence="5 6">
    <name type="scientific">Allocatelliglobosispora scoriae</name>
    <dbReference type="NCBI Taxonomy" id="643052"/>
    <lineage>
        <taxon>Bacteria</taxon>
        <taxon>Bacillati</taxon>
        <taxon>Actinomycetota</taxon>
        <taxon>Actinomycetes</taxon>
        <taxon>Micromonosporales</taxon>
        <taxon>Micromonosporaceae</taxon>
        <taxon>Allocatelliglobosispora</taxon>
    </lineage>
</organism>
<dbReference type="InterPro" id="IPR009081">
    <property type="entry name" value="PP-bd_ACP"/>
</dbReference>
<dbReference type="GO" id="GO:0031177">
    <property type="term" value="F:phosphopantetheine binding"/>
    <property type="evidence" value="ECO:0007669"/>
    <property type="project" value="InterPro"/>
</dbReference>
<name>A0A841C0N6_9ACTN</name>
<sequence>MATVTARHDLEIDTEYAAPGDETEARLAELWSAQLGVFPVGVHDDFFELGGDSLFAAELLLTMDREFGVEIPAWTLFLSPTIVEMAQAIAEARKPAEARPTGA</sequence>
<proteinExistence type="predicted"/>
<protein>
    <submittedName>
        <fullName evidence="5">Acyl carrier protein</fullName>
    </submittedName>
</protein>
<dbReference type="GO" id="GO:0072330">
    <property type="term" value="P:monocarboxylic acid biosynthetic process"/>
    <property type="evidence" value="ECO:0007669"/>
    <property type="project" value="UniProtKB-ARBA"/>
</dbReference>
<dbReference type="GO" id="GO:0005737">
    <property type="term" value="C:cytoplasm"/>
    <property type="evidence" value="ECO:0007669"/>
    <property type="project" value="TreeGrafter"/>
</dbReference>
<comment type="cofactor">
    <cofactor evidence="1">
        <name>pantetheine 4'-phosphate</name>
        <dbReference type="ChEBI" id="CHEBI:47942"/>
    </cofactor>
</comment>
<dbReference type="PANTHER" id="PTHR45527">
    <property type="entry name" value="NONRIBOSOMAL PEPTIDE SYNTHETASE"/>
    <property type="match status" value="1"/>
</dbReference>
<dbReference type="GO" id="GO:0043041">
    <property type="term" value="P:amino acid activation for nonribosomal peptide biosynthetic process"/>
    <property type="evidence" value="ECO:0007669"/>
    <property type="project" value="TreeGrafter"/>
</dbReference>
<dbReference type="InterPro" id="IPR036736">
    <property type="entry name" value="ACP-like_sf"/>
</dbReference>
<dbReference type="PANTHER" id="PTHR45527:SF1">
    <property type="entry name" value="FATTY ACID SYNTHASE"/>
    <property type="match status" value="1"/>
</dbReference>
<dbReference type="FunFam" id="1.10.1200.10:FF:000016">
    <property type="entry name" value="Non-ribosomal peptide synthase"/>
    <property type="match status" value="1"/>
</dbReference>
<dbReference type="Pfam" id="PF00550">
    <property type="entry name" value="PP-binding"/>
    <property type="match status" value="1"/>
</dbReference>
<dbReference type="EMBL" id="JACHMN010000003">
    <property type="protein sequence ID" value="MBB5872713.1"/>
    <property type="molecule type" value="Genomic_DNA"/>
</dbReference>
<evidence type="ECO:0000313" key="5">
    <source>
        <dbReference type="EMBL" id="MBB5872713.1"/>
    </source>
</evidence>
<evidence type="ECO:0000256" key="1">
    <source>
        <dbReference type="ARBA" id="ARBA00001957"/>
    </source>
</evidence>
<dbReference type="AlphaFoldDB" id="A0A841C0N6"/>
<dbReference type="SUPFAM" id="SSF47336">
    <property type="entry name" value="ACP-like"/>
    <property type="match status" value="1"/>
</dbReference>
<evidence type="ECO:0000256" key="2">
    <source>
        <dbReference type="ARBA" id="ARBA00022450"/>
    </source>
</evidence>
<evidence type="ECO:0000313" key="6">
    <source>
        <dbReference type="Proteomes" id="UP000587527"/>
    </source>
</evidence>
<keyword evidence="2" id="KW-0596">Phosphopantetheine</keyword>
<comment type="caution">
    <text evidence="5">The sequence shown here is derived from an EMBL/GenBank/DDBJ whole genome shotgun (WGS) entry which is preliminary data.</text>
</comment>
<dbReference type="Gene3D" id="1.10.1200.10">
    <property type="entry name" value="ACP-like"/>
    <property type="match status" value="1"/>
</dbReference>
<feature type="domain" description="Carrier" evidence="4">
    <location>
        <begin position="18"/>
        <end position="93"/>
    </location>
</feature>
<dbReference type="RefSeq" id="WP_246467522.1">
    <property type="nucleotide sequence ID" value="NZ_JACHMN010000003.1"/>
</dbReference>
<dbReference type="PROSITE" id="PS50075">
    <property type="entry name" value="CARRIER"/>
    <property type="match status" value="1"/>
</dbReference>
<dbReference type="InterPro" id="IPR020806">
    <property type="entry name" value="PKS_PP-bd"/>
</dbReference>
<keyword evidence="6" id="KW-1185">Reference proteome</keyword>
<dbReference type="Proteomes" id="UP000587527">
    <property type="component" value="Unassembled WGS sequence"/>
</dbReference>
<dbReference type="SMART" id="SM00823">
    <property type="entry name" value="PKS_PP"/>
    <property type="match status" value="1"/>
</dbReference>